<dbReference type="EMBL" id="JAOPMH010000001">
    <property type="protein sequence ID" value="MDH7889040.1"/>
    <property type="molecule type" value="Genomic_DNA"/>
</dbReference>
<feature type="transmembrane region" description="Helical" evidence="1">
    <location>
        <begin position="50"/>
        <end position="69"/>
    </location>
</feature>
<keyword evidence="1" id="KW-1133">Transmembrane helix</keyword>
<dbReference type="RefSeq" id="WP_281105235.1">
    <property type="nucleotide sequence ID" value="NZ_JAOPMH010000001.1"/>
</dbReference>
<dbReference type="AlphaFoldDB" id="A0AA43T1V0"/>
<gene>
    <name evidence="2" type="ORF">OB951_00145</name>
</gene>
<reference evidence="2" key="2">
    <citation type="journal article" date="2023" name="Gut Microbes">
        <title>Characterization of Bifidobacterium kashiwanohense that utilizes both milk- and plant-derived oligosaccharides.</title>
        <authorList>
            <person name="Orihara K."/>
            <person name="Yahagi K."/>
            <person name="Saito Y."/>
            <person name="Watanabe Y."/>
            <person name="Sasai T."/>
            <person name="Hara T."/>
            <person name="Tsukuda N."/>
            <person name="Oki K."/>
            <person name="Fujimoto J."/>
            <person name="Matsuki T."/>
        </authorList>
    </citation>
    <scope>NUCLEOTIDE SEQUENCE</scope>
    <source>
        <strain evidence="2">YIT 13062</strain>
    </source>
</reference>
<dbReference type="Proteomes" id="UP001161916">
    <property type="component" value="Unassembled WGS sequence"/>
</dbReference>
<comment type="caution">
    <text evidence="2">The sequence shown here is derived from an EMBL/GenBank/DDBJ whole genome shotgun (WGS) entry which is preliminary data.</text>
</comment>
<feature type="transmembrane region" description="Helical" evidence="1">
    <location>
        <begin position="75"/>
        <end position="95"/>
    </location>
</feature>
<evidence type="ECO:0000256" key="1">
    <source>
        <dbReference type="SAM" id="Phobius"/>
    </source>
</evidence>
<reference evidence="2" key="1">
    <citation type="submission" date="2022-09" db="EMBL/GenBank/DDBJ databases">
        <authorList>
            <person name="Orihara K."/>
        </authorList>
    </citation>
    <scope>NUCLEOTIDE SEQUENCE</scope>
    <source>
        <strain evidence="2">YIT 13062</strain>
    </source>
</reference>
<keyword evidence="1" id="KW-0472">Membrane</keyword>
<keyword evidence="1" id="KW-0812">Transmembrane</keyword>
<accession>A0AA43T1V0</accession>
<organism evidence="2 3">
    <name type="scientific">Bifidobacterium catenulatum subsp. kashiwanohense</name>
    <dbReference type="NCBI Taxonomy" id="630129"/>
    <lineage>
        <taxon>Bacteria</taxon>
        <taxon>Bacillati</taxon>
        <taxon>Actinomycetota</taxon>
        <taxon>Actinomycetes</taxon>
        <taxon>Bifidobacteriales</taxon>
        <taxon>Bifidobacteriaceae</taxon>
        <taxon>Bifidobacterium</taxon>
    </lineage>
</organism>
<feature type="transmembrane region" description="Helical" evidence="1">
    <location>
        <begin position="12"/>
        <end position="30"/>
    </location>
</feature>
<proteinExistence type="predicted"/>
<evidence type="ECO:0000313" key="3">
    <source>
        <dbReference type="Proteomes" id="UP001161916"/>
    </source>
</evidence>
<protein>
    <submittedName>
        <fullName evidence="2">Uncharacterized protein</fullName>
    </submittedName>
</protein>
<sequence length="104" mass="11742">MSGQGVFDVLTVLYVAAFVLFAIGAAFWTVDRRRARKNPGRGYTPRWIRLGTIACSLMVTLLNICLFVGKWGFLEGLSCILWIVVSALWIAEYRLERSQERKAG</sequence>
<evidence type="ECO:0000313" key="2">
    <source>
        <dbReference type="EMBL" id="MDH7889040.1"/>
    </source>
</evidence>
<name>A0AA43T1V0_9BIFI</name>